<evidence type="ECO:0000256" key="6">
    <source>
        <dbReference type="ARBA" id="ARBA00023054"/>
    </source>
</evidence>
<keyword evidence="7 10" id="KW-0539">Nucleus</keyword>
<proteinExistence type="inferred from homology"/>
<dbReference type="HOGENOM" id="CLU_108108_1_0_1"/>
<protein>
    <recommendedName>
        <fullName evidence="10">Kinetochore protein Spc24</fullName>
    </recommendedName>
</protein>
<reference evidence="13" key="2">
    <citation type="submission" date="2015-01" db="EMBL/GenBank/DDBJ databases">
        <title>Evolutionary Origins and Diversification of the Mycorrhizal Mutualists.</title>
        <authorList>
            <consortium name="DOE Joint Genome Institute"/>
            <consortium name="Mycorrhizal Genomics Consortium"/>
            <person name="Kohler A."/>
            <person name="Kuo A."/>
            <person name="Nagy L.G."/>
            <person name="Floudas D."/>
            <person name="Copeland A."/>
            <person name="Barry K.W."/>
            <person name="Cichocki N."/>
            <person name="Veneault-Fourrey C."/>
            <person name="LaButti K."/>
            <person name="Lindquist E.A."/>
            <person name="Lipzen A."/>
            <person name="Lundell T."/>
            <person name="Morin E."/>
            <person name="Murat C."/>
            <person name="Riley R."/>
            <person name="Ohm R."/>
            <person name="Sun H."/>
            <person name="Tunlid A."/>
            <person name="Henrissat B."/>
            <person name="Grigoriev I.V."/>
            <person name="Hibbett D.S."/>
            <person name="Martin F."/>
        </authorList>
    </citation>
    <scope>NUCLEOTIDE SEQUENCE [LARGE SCALE GENOMIC DNA]</scope>
    <source>
        <strain evidence="13">Foug A</strain>
    </source>
</reference>
<evidence type="ECO:0000313" key="13">
    <source>
        <dbReference type="Proteomes" id="UP000053989"/>
    </source>
</evidence>
<evidence type="ECO:0000256" key="9">
    <source>
        <dbReference type="ARBA" id="ARBA00023328"/>
    </source>
</evidence>
<dbReference type="STRING" id="1036808.A0A0C3EAE9"/>
<dbReference type="Proteomes" id="UP000053989">
    <property type="component" value="Unassembled WGS sequence"/>
</dbReference>
<keyword evidence="4 10" id="KW-0498">Mitosis</keyword>
<keyword evidence="3 10" id="KW-0132">Cell division</keyword>
<evidence type="ECO:0000256" key="1">
    <source>
        <dbReference type="ARBA" id="ARBA00007804"/>
    </source>
</evidence>
<comment type="function">
    <text evidence="10">Acts as a component of the essential kinetochore-associated NDC80 complex, which is required for chromosome segregation and spindle checkpoint activity.</text>
</comment>
<keyword evidence="8 10" id="KW-0131">Cell cycle</keyword>
<dbReference type="PANTHER" id="PTHR22142:SF2">
    <property type="entry name" value="KINETOCHORE PROTEIN SPC24"/>
    <property type="match status" value="1"/>
</dbReference>
<evidence type="ECO:0000313" key="12">
    <source>
        <dbReference type="EMBL" id="KIM65324.1"/>
    </source>
</evidence>
<dbReference type="InterPro" id="IPR013252">
    <property type="entry name" value="Ndc80_Spc24"/>
</dbReference>
<evidence type="ECO:0000256" key="7">
    <source>
        <dbReference type="ARBA" id="ARBA00023242"/>
    </source>
</evidence>
<dbReference type="OrthoDB" id="3344830at2759"/>
<dbReference type="GO" id="GO:0051301">
    <property type="term" value="P:cell division"/>
    <property type="evidence" value="ECO:0007669"/>
    <property type="project" value="UniProtKB-UniRule"/>
</dbReference>
<comment type="subunit">
    <text evidence="10">Component of the NDC80 complex.</text>
</comment>
<dbReference type="GO" id="GO:0031262">
    <property type="term" value="C:Ndc80 complex"/>
    <property type="evidence" value="ECO:0007669"/>
    <property type="project" value="TreeGrafter"/>
</dbReference>
<organism evidence="12 13">
    <name type="scientific">Scleroderma citrinum Foug A</name>
    <dbReference type="NCBI Taxonomy" id="1036808"/>
    <lineage>
        <taxon>Eukaryota</taxon>
        <taxon>Fungi</taxon>
        <taxon>Dikarya</taxon>
        <taxon>Basidiomycota</taxon>
        <taxon>Agaricomycotina</taxon>
        <taxon>Agaricomycetes</taxon>
        <taxon>Agaricomycetidae</taxon>
        <taxon>Boletales</taxon>
        <taxon>Sclerodermatineae</taxon>
        <taxon>Sclerodermataceae</taxon>
        <taxon>Scleroderma</taxon>
    </lineage>
</organism>
<comment type="similarity">
    <text evidence="1 10">Belongs to the SPC24 family.</text>
</comment>
<evidence type="ECO:0000256" key="8">
    <source>
        <dbReference type="ARBA" id="ARBA00023306"/>
    </source>
</evidence>
<dbReference type="InParanoid" id="A0A0C3EAE9"/>
<evidence type="ECO:0000256" key="10">
    <source>
        <dbReference type="RuleBase" id="RU368011"/>
    </source>
</evidence>
<evidence type="ECO:0000256" key="2">
    <source>
        <dbReference type="ARBA" id="ARBA00022454"/>
    </source>
</evidence>
<dbReference type="GO" id="GO:0008017">
    <property type="term" value="F:microtubule binding"/>
    <property type="evidence" value="ECO:0007669"/>
    <property type="project" value="TreeGrafter"/>
</dbReference>
<dbReference type="EMBL" id="KN822023">
    <property type="protein sequence ID" value="KIM65324.1"/>
    <property type="molecule type" value="Genomic_DNA"/>
</dbReference>
<feature type="coiled-coil region" evidence="11">
    <location>
        <begin position="102"/>
        <end position="129"/>
    </location>
</feature>
<keyword evidence="5 10" id="KW-0995">Kinetochore</keyword>
<dbReference type="GO" id="GO:0007059">
    <property type="term" value="P:chromosome segregation"/>
    <property type="evidence" value="ECO:0007669"/>
    <property type="project" value="TreeGrafter"/>
</dbReference>
<evidence type="ECO:0000256" key="4">
    <source>
        <dbReference type="ARBA" id="ARBA00022776"/>
    </source>
</evidence>
<keyword evidence="2 10" id="KW-0158">Chromosome</keyword>
<dbReference type="PANTHER" id="PTHR22142">
    <property type="match status" value="1"/>
</dbReference>
<keyword evidence="9 10" id="KW-0137">Centromere</keyword>
<name>A0A0C3EAE9_9AGAM</name>
<keyword evidence="13" id="KW-1185">Reference proteome</keyword>
<reference evidence="12 13" key="1">
    <citation type="submission" date="2014-04" db="EMBL/GenBank/DDBJ databases">
        <authorList>
            <consortium name="DOE Joint Genome Institute"/>
            <person name="Kuo A."/>
            <person name="Kohler A."/>
            <person name="Nagy L.G."/>
            <person name="Floudas D."/>
            <person name="Copeland A."/>
            <person name="Barry K.W."/>
            <person name="Cichocki N."/>
            <person name="Veneault-Fourrey C."/>
            <person name="LaButti K."/>
            <person name="Lindquist E.A."/>
            <person name="Lipzen A."/>
            <person name="Lundell T."/>
            <person name="Morin E."/>
            <person name="Murat C."/>
            <person name="Sun H."/>
            <person name="Tunlid A."/>
            <person name="Henrissat B."/>
            <person name="Grigoriev I.V."/>
            <person name="Hibbett D.S."/>
            <person name="Martin F."/>
            <person name="Nordberg H.P."/>
            <person name="Cantor M.N."/>
            <person name="Hua S.X."/>
        </authorList>
    </citation>
    <scope>NUCLEOTIDE SEQUENCE [LARGE SCALE GENOMIC DNA]</scope>
    <source>
        <strain evidence="12 13">Foug A</strain>
    </source>
</reference>
<sequence length="197" mass="21752">MAKEMQSRDLQECIKLIKEMTAIIDPADDYLTITSAEEQMKTNYVKAKRENDEAYSSLKALSRVLEAARKSSVRPPNVPSAEQHAARLNELDVARISLAKSIRDAENSLAGKEAELAALKEKARGFEESDPAHDHQRDIDGTTLRLKVFKGMGFDIILDDGGRPAKMLVSAESGDVHCITPDNDSMHVEQAWNLASS</sequence>
<evidence type="ECO:0000256" key="3">
    <source>
        <dbReference type="ARBA" id="ARBA00022618"/>
    </source>
</evidence>
<dbReference type="Pfam" id="PF08286">
    <property type="entry name" value="Spc24"/>
    <property type="match status" value="1"/>
</dbReference>
<evidence type="ECO:0000256" key="11">
    <source>
        <dbReference type="SAM" id="Coils"/>
    </source>
</evidence>
<accession>A0A0C3EAE9</accession>
<dbReference type="GO" id="GO:0005634">
    <property type="term" value="C:nucleus"/>
    <property type="evidence" value="ECO:0007669"/>
    <property type="project" value="UniProtKB-SubCell"/>
</dbReference>
<dbReference type="AlphaFoldDB" id="A0A0C3EAE9"/>
<keyword evidence="6 11" id="KW-0175">Coiled coil</keyword>
<evidence type="ECO:0000256" key="5">
    <source>
        <dbReference type="ARBA" id="ARBA00022838"/>
    </source>
</evidence>
<gene>
    <name evidence="12" type="ORF">SCLCIDRAFT_113223</name>
</gene>
<comment type="subcellular location">
    <subcellularLocation>
        <location evidence="10">Nucleus</location>
    </subcellularLocation>
    <subcellularLocation>
        <location evidence="10">Chromosome</location>
        <location evidence="10">Centromere</location>
        <location evidence="10">Kinetochore</location>
    </subcellularLocation>
</comment>